<feature type="domain" description="HAMP" evidence="7">
    <location>
        <begin position="320"/>
        <end position="371"/>
    </location>
</feature>
<dbReference type="Pfam" id="PF14827">
    <property type="entry name" value="dCache_3"/>
    <property type="match status" value="1"/>
</dbReference>
<dbReference type="Proteomes" id="UP001156682">
    <property type="component" value="Unassembled WGS sequence"/>
</dbReference>
<accession>A0ABQ5ZWK1</accession>
<gene>
    <name evidence="8" type="ORF">GCM10007878_12480</name>
</gene>
<dbReference type="PROSITE" id="PS50885">
    <property type="entry name" value="HAMP"/>
    <property type="match status" value="1"/>
</dbReference>
<dbReference type="InterPro" id="IPR003660">
    <property type="entry name" value="HAMP_dom"/>
</dbReference>
<keyword evidence="5" id="KW-1133">Transmembrane helix</keyword>
<dbReference type="EMBL" id="BSOR01000019">
    <property type="protein sequence ID" value="GLR63812.1"/>
    <property type="molecule type" value="Genomic_DNA"/>
</dbReference>
<sequence>MFTSLTLRQRLLATIIFSGGVFLLIGLLYTLNHRNDLAAEAMHERSESLKIVLQERLKAKEEFGLGLAVMLAQNQLIQEYLYADVRSEVQVILDDLVKHYAKTTNYRGLRVQIHTAEGKSWLRNWNPSSHGDDLLFRPSIRKIIAEKRPFASSDETGRSGFAVRGLAPIFYDGQYLGSLEVLQGVGSVGRDFEANGQAYIMLLNKNIAKESPGIAKNSAIGDYLLANDRWFNDRARGFASSLNLNSLQKASTQLTSDWFATSLPILNDKGQPIGVHLIGEPANIVKAQVTTATRAAWIFMGLLILLTLGMGISVALQIQRSVVKPIAKSVSRLKAMENNLTLRLTTKYKDELGSLFGAFNSHTETLAHVIGEVTETANNLATAADQMLTNSQQSRQLANSQLAETDLVASASNQMAASSVEMAEHADATLNASEQAQAETHKGQEEVTSTIKAINDLSQEMNQMLVVIERLDTGSQNIGKVIETISAVAEQTNLLALNAAIEAARAGEAGRGFAVVADEVRQLASRTQQATGEIHQIIDEVQLAASDVSKAIHQGTKQAEVCVNQAEDAGKALDNISQSVASVNDYGLQIAQAAREQSSVAAEISQSMVRINDLATESSSSTEQTQSVNLALVKRAEALETLVKKFKL</sequence>
<dbReference type="InterPro" id="IPR004089">
    <property type="entry name" value="MCPsignal_dom"/>
</dbReference>
<dbReference type="Gene3D" id="1.10.287.950">
    <property type="entry name" value="Methyl-accepting chemotaxis protein"/>
    <property type="match status" value="1"/>
</dbReference>
<protein>
    <submittedName>
        <fullName evidence="8">Methyl-accepting chemotaxis protein</fullName>
    </submittedName>
</protein>
<dbReference type="SUPFAM" id="SSF103190">
    <property type="entry name" value="Sensory domain-like"/>
    <property type="match status" value="1"/>
</dbReference>
<dbReference type="PROSITE" id="PS50111">
    <property type="entry name" value="CHEMOTAXIS_TRANSDUC_2"/>
    <property type="match status" value="1"/>
</dbReference>
<dbReference type="InterPro" id="IPR029150">
    <property type="entry name" value="dCache_3"/>
</dbReference>
<evidence type="ECO:0000259" key="7">
    <source>
        <dbReference type="PROSITE" id="PS50885"/>
    </source>
</evidence>
<dbReference type="PANTHER" id="PTHR32089:SF120">
    <property type="entry name" value="METHYL-ACCEPTING CHEMOTAXIS PROTEIN TLPQ"/>
    <property type="match status" value="1"/>
</dbReference>
<name>A0ABQ5ZWK1_9GAMM</name>
<comment type="subcellular location">
    <subcellularLocation>
        <location evidence="1">Membrane</location>
    </subcellularLocation>
</comment>
<reference evidence="9" key="1">
    <citation type="journal article" date="2019" name="Int. J. Syst. Evol. Microbiol.">
        <title>The Global Catalogue of Microorganisms (GCM) 10K type strain sequencing project: providing services to taxonomists for standard genome sequencing and annotation.</title>
        <authorList>
            <consortium name="The Broad Institute Genomics Platform"/>
            <consortium name="The Broad Institute Genome Sequencing Center for Infectious Disease"/>
            <person name="Wu L."/>
            <person name="Ma J."/>
        </authorList>
    </citation>
    <scope>NUCLEOTIDE SEQUENCE [LARGE SCALE GENOMIC DNA]</scope>
    <source>
        <strain evidence="9">NBRC 100033</strain>
    </source>
</reference>
<proteinExistence type="inferred from homology"/>
<feature type="transmembrane region" description="Helical" evidence="5">
    <location>
        <begin position="295"/>
        <end position="316"/>
    </location>
</feature>
<keyword evidence="5" id="KW-0472">Membrane</keyword>
<evidence type="ECO:0000313" key="8">
    <source>
        <dbReference type="EMBL" id="GLR63812.1"/>
    </source>
</evidence>
<organism evidence="8 9">
    <name type="scientific">Marinospirillum insulare</name>
    <dbReference type="NCBI Taxonomy" id="217169"/>
    <lineage>
        <taxon>Bacteria</taxon>
        <taxon>Pseudomonadati</taxon>
        <taxon>Pseudomonadota</taxon>
        <taxon>Gammaproteobacteria</taxon>
        <taxon>Oceanospirillales</taxon>
        <taxon>Oceanospirillaceae</taxon>
        <taxon>Marinospirillum</taxon>
    </lineage>
</organism>
<keyword evidence="5" id="KW-0812">Transmembrane</keyword>
<evidence type="ECO:0000259" key="6">
    <source>
        <dbReference type="PROSITE" id="PS50111"/>
    </source>
</evidence>
<dbReference type="Pfam" id="PF00672">
    <property type="entry name" value="HAMP"/>
    <property type="match status" value="1"/>
</dbReference>
<comment type="caution">
    <text evidence="8">The sequence shown here is derived from an EMBL/GenBank/DDBJ whole genome shotgun (WGS) entry which is preliminary data.</text>
</comment>
<feature type="domain" description="Methyl-accepting transducer" evidence="6">
    <location>
        <begin position="376"/>
        <end position="612"/>
    </location>
</feature>
<dbReference type="PANTHER" id="PTHR32089">
    <property type="entry name" value="METHYL-ACCEPTING CHEMOTAXIS PROTEIN MCPB"/>
    <property type="match status" value="1"/>
</dbReference>
<feature type="transmembrane region" description="Helical" evidence="5">
    <location>
        <begin position="12"/>
        <end position="31"/>
    </location>
</feature>
<dbReference type="InterPro" id="IPR029151">
    <property type="entry name" value="Sensor-like_sf"/>
</dbReference>
<keyword evidence="2 4" id="KW-0807">Transducer</keyword>
<dbReference type="SUPFAM" id="SSF58104">
    <property type="entry name" value="Methyl-accepting chemotaxis protein (MCP) signaling domain"/>
    <property type="match status" value="1"/>
</dbReference>
<dbReference type="CDD" id="cd11386">
    <property type="entry name" value="MCP_signal"/>
    <property type="match status" value="1"/>
</dbReference>
<evidence type="ECO:0000256" key="2">
    <source>
        <dbReference type="ARBA" id="ARBA00023224"/>
    </source>
</evidence>
<comment type="similarity">
    <text evidence="3">Belongs to the methyl-accepting chemotaxis (MCP) protein family.</text>
</comment>
<keyword evidence="9" id="KW-1185">Reference proteome</keyword>
<dbReference type="SMART" id="SM00283">
    <property type="entry name" value="MA"/>
    <property type="match status" value="1"/>
</dbReference>
<dbReference type="Pfam" id="PF00015">
    <property type="entry name" value="MCPsignal"/>
    <property type="match status" value="1"/>
</dbReference>
<evidence type="ECO:0000313" key="9">
    <source>
        <dbReference type="Proteomes" id="UP001156682"/>
    </source>
</evidence>
<evidence type="ECO:0000256" key="4">
    <source>
        <dbReference type="PROSITE-ProRule" id="PRU00284"/>
    </source>
</evidence>
<dbReference type="RefSeq" id="WP_051610559.1">
    <property type="nucleotide sequence ID" value="NZ_BSOR01000019.1"/>
</dbReference>
<dbReference type="SMART" id="SM00304">
    <property type="entry name" value="HAMP"/>
    <property type="match status" value="1"/>
</dbReference>
<evidence type="ECO:0000256" key="5">
    <source>
        <dbReference type="SAM" id="Phobius"/>
    </source>
</evidence>
<evidence type="ECO:0000256" key="3">
    <source>
        <dbReference type="ARBA" id="ARBA00029447"/>
    </source>
</evidence>
<evidence type="ECO:0000256" key="1">
    <source>
        <dbReference type="ARBA" id="ARBA00004370"/>
    </source>
</evidence>